<name>A0A1B7N0L2_9AGAM</name>
<dbReference type="EMBL" id="KV448299">
    <property type="protein sequence ID" value="OAX38362.1"/>
    <property type="molecule type" value="Genomic_DNA"/>
</dbReference>
<dbReference type="AlphaFoldDB" id="A0A1B7N0L2"/>
<proteinExistence type="predicted"/>
<evidence type="ECO:0000313" key="2">
    <source>
        <dbReference type="Proteomes" id="UP000092154"/>
    </source>
</evidence>
<gene>
    <name evidence="1" type="ORF">K503DRAFT_165305</name>
</gene>
<sequence>MGTNPDITPSVVTPIVNFCAAVLSPADFADLLQSSNIEYHSAIYWANNKLEALSAFTRFISKLSSGCHSDLRTACTVASNHASFMQLNLGRTIGPDDKPLRRSLGCLPDYMKGIMVHWTNTFTSSLPCCSSRCSINACSVHGT</sequence>
<keyword evidence="2" id="KW-1185">Reference proteome</keyword>
<organism evidence="1 2">
    <name type="scientific">Rhizopogon vinicolor AM-OR11-026</name>
    <dbReference type="NCBI Taxonomy" id="1314800"/>
    <lineage>
        <taxon>Eukaryota</taxon>
        <taxon>Fungi</taxon>
        <taxon>Dikarya</taxon>
        <taxon>Basidiomycota</taxon>
        <taxon>Agaricomycotina</taxon>
        <taxon>Agaricomycetes</taxon>
        <taxon>Agaricomycetidae</taxon>
        <taxon>Boletales</taxon>
        <taxon>Suillineae</taxon>
        <taxon>Rhizopogonaceae</taxon>
        <taxon>Rhizopogon</taxon>
    </lineage>
</organism>
<dbReference type="Proteomes" id="UP000092154">
    <property type="component" value="Unassembled WGS sequence"/>
</dbReference>
<dbReference type="OrthoDB" id="2690383at2759"/>
<reference evidence="1 2" key="1">
    <citation type="submission" date="2016-06" db="EMBL/GenBank/DDBJ databases">
        <title>Comparative genomics of the ectomycorrhizal sister species Rhizopogon vinicolor and Rhizopogon vesiculosus (Basidiomycota: Boletales) reveals a divergence of the mating type B locus.</title>
        <authorList>
            <consortium name="DOE Joint Genome Institute"/>
            <person name="Mujic A.B."/>
            <person name="Kuo A."/>
            <person name="Tritt A."/>
            <person name="Lipzen A."/>
            <person name="Chen C."/>
            <person name="Johnson J."/>
            <person name="Sharma A."/>
            <person name="Barry K."/>
            <person name="Grigoriev I.V."/>
            <person name="Spatafora J.W."/>
        </authorList>
    </citation>
    <scope>NUCLEOTIDE SEQUENCE [LARGE SCALE GENOMIC DNA]</scope>
    <source>
        <strain evidence="1 2">AM-OR11-026</strain>
    </source>
</reference>
<dbReference type="InParanoid" id="A0A1B7N0L2"/>
<accession>A0A1B7N0L2</accession>
<protein>
    <submittedName>
        <fullName evidence="1">Uncharacterized protein</fullName>
    </submittedName>
</protein>
<evidence type="ECO:0000313" key="1">
    <source>
        <dbReference type="EMBL" id="OAX38362.1"/>
    </source>
</evidence>